<name>A0A4Y7PIW9_9AGAM</name>
<protein>
    <submittedName>
        <fullName evidence="2">Uncharacterized protein</fullName>
    </submittedName>
</protein>
<evidence type="ECO:0000313" key="3">
    <source>
        <dbReference type="Proteomes" id="UP000294933"/>
    </source>
</evidence>
<dbReference type="VEuPathDB" id="FungiDB:BD410DRAFT_154602"/>
<dbReference type="AlphaFoldDB" id="A0A4Y7PIW9"/>
<accession>A0A4Y7PIW9</accession>
<evidence type="ECO:0000313" key="2">
    <source>
        <dbReference type="EMBL" id="TDL14941.1"/>
    </source>
</evidence>
<feature type="region of interest" description="Disordered" evidence="1">
    <location>
        <begin position="18"/>
        <end position="52"/>
    </location>
</feature>
<evidence type="ECO:0000256" key="1">
    <source>
        <dbReference type="SAM" id="MobiDB-lite"/>
    </source>
</evidence>
<gene>
    <name evidence="2" type="ORF">BD410DRAFT_154602</name>
</gene>
<dbReference type="Proteomes" id="UP000294933">
    <property type="component" value="Unassembled WGS sequence"/>
</dbReference>
<organism evidence="2 3">
    <name type="scientific">Rickenella mellea</name>
    <dbReference type="NCBI Taxonomy" id="50990"/>
    <lineage>
        <taxon>Eukaryota</taxon>
        <taxon>Fungi</taxon>
        <taxon>Dikarya</taxon>
        <taxon>Basidiomycota</taxon>
        <taxon>Agaricomycotina</taxon>
        <taxon>Agaricomycetes</taxon>
        <taxon>Hymenochaetales</taxon>
        <taxon>Rickenellaceae</taxon>
        <taxon>Rickenella</taxon>
    </lineage>
</organism>
<sequence length="188" mass="20911">MQCRSWCGLSCSRTAASGPNAGKIPTPTVAPAPHKSIRSQQPLAPTQHGFRAAQRQRGPIAQSLLSRLLSQLSSVFKSPNVLYLFALVVPLCVSFEGAHGRRGVGRGVPRELFGQRGRVFTRQTWYGKPHHIHRRRLPSRNFSGILICVRVRISASLQQRRRLSNPLLTSSCRSARVLSMLICTHQRT</sequence>
<keyword evidence="3" id="KW-1185">Reference proteome</keyword>
<reference evidence="2 3" key="1">
    <citation type="submission" date="2018-06" db="EMBL/GenBank/DDBJ databases">
        <title>A transcriptomic atlas of mushroom development highlights an independent origin of complex multicellularity.</title>
        <authorList>
            <consortium name="DOE Joint Genome Institute"/>
            <person name="Krizsan K."/>
            <person name="Almasi E."/>
            <person name="Merenyi Z."/>
            <person name="Sahu N."/>
            <person name="Viragh M."/>
            <person name="Koszo T."/>
            <person name="Mondo S."/>
            <person name="Kiss B."/>
            <person name="Balint B."/>
            <person name="Kues U."/>
            <person name="Barry K."/>
            <person name="Hegedus J.C."/>
            <person name="Henrissat B."/>
            <person name="Johnson J."/>
            <person name="Lipzen A."/>
            <person name="Ohm R."/>
            <person name="Nagy I."/>
            <person name="Pangilinan J."/>
            <person name="Yan J."/>
            <person name="Xiong Y."/>
            <person name="Grigoriev I.V."/>
            <person name="Hibbett D.S."/>
            <person name="Nagy L.G."/>
        </authorList>
    </citation>
    <scope>NUCLEOTIDE SEQUENCE [LARGE SCALE GENOMIC DNA]</scope>
    <source>
        <strain evidence="2 3">SZMC22713</strain>
    </source>
</reference>
<dbReference type="EMBL" id="ML170298">
    <property type="protein sequence ID" value="TDL14941.1"/>
    <property type="molecule type" value="Genomic_DNA"/>
</dbReference>
<proteinExistence type="predicted"/>